<dbReference type="Pfam" id="PF04616">
    <property type="entry name" value="Glyco_hydro_43"/>
    <property type="match status" value="1"/>
</dbReference>
<evidence type="ECO:0000256" key="3">
    <source>
        <dbReference type="ARBA" id="ARBA00022801"/>
    </source>
</evidence>
<accession>A0AA37JQC3</accession>
<sequence>MDKDHYVSTEYNIPLIENRADPYICKHEDGTYYFTASVPEYDRIILRKADTIDGLKSAAEKTLWVRHDSGPMSCHIWAPEIHYISGAWYIYFAAGDRDDIWKIRPYVLRNKGNPMEDEWEELGPMKAVEEQEPDKFSFQDFSLDMTVFQYQEKWYCVWAEKVNIGKKISNLYIAEMEMPNRLKTAQVLLSAPDYEWERRGFWVNEGAAVLKKNDKLFLTYSASSTGADYCMGMLSLRRGGDPLDPQDWTKSRKPVVKTDVEKGIFGPGHNCFVKSEDGLTDIMVFHARQYDKIQGDPLYDENRHTYTLPVEWDENEEPVFRFRKNRRPNILMMVVDHQAFYGHSRVQTPYFDRLVEEGVSFERTYCSSPLCMPSRKTMMTGLYPHHHGQTDNSFETPCDSHETYVDVLREAGYRNYYFGKWHACAGKPSDLGCLGVSYPDYSNPYHQPEYEEYRNRKKLPPARMRVEMNLCEKGWIDDVKEGDIYDFPRELTNEALSGILAGPKECHEAYYVADMACRQLEELKQEELNREKEKGSGQVPFMMRVDFWGPHQPYCPTEEFAALYPPESIEEYPSFADDLAGKPESYLFDTGRETSRERQLIRPNPMEWSRWQKILSRCYGQITMVDEAAGRVIEKLRELHLDENTLIIWTADHGDALACHGGHFDKAFYLPEEVLRIPLAMAYPGVLPKNRVCRKLITNCDLAPTIVSAAGGSFHLPVDGDDILRLFTEQKPCWRTAVLAETYGHLAQWRAEAVVWQQYKYVDNHEDMEELYDLEADPYELHNLALDEEYQVLLMKMRMKRLELKPE</sequence>
<keyword evidence="3" id="KW-0378">Hydrolase</keyword>
<organism evidence="6 7">
    <name type="scientific">Hungatella hathewayi</name>
    <dbReference type="NCBI Taxonomy" id="154046"/>
    <lineage>
        <taxon>Bacteria</taxon>
        <taxon>Bacillati</taxon>
        <taxon>Bacillota</taxon>
        <taxon>Clostridia</taxon>
        <taxon>Lachnospirales</taxon>
        <taxon>Lachnospiraceae</taxon>
        <taxon>Hungatella</taxon>
    </lineage>
</organism>
<comment type="caution">
    <text evidence="6">The sequence shown here is derived from an EMBL/GenBank/DDBJ whole genome shotgun (WGS) entry which is preliminary data.</text>
</comment>
<dbReference type="RefSeq" id="WP_195521588.1">
    <property type="nucleotide sequence ID" value="NZ_BQNJ01000002.1"/>
</dbReference>
<proteinExistence type="inferred from homology"/>
<dbReference type="InterPro" id="IPR000917">
    <property type="entry name" value="Sulfatase_N"/>
</dbReference>
<name>A0AA37JQC3_9FIRM</name>
<evidence type="ECO:0000256" key="4">
    <source>
        <dbReference type="ARBA" id="ARBA00023295"/>
    </source>
</evidence>
<dbReference type="SUPFAM" id="SSF75005">
    <property type="entry name" value="Arabinanase/levansucrase/invertase"/>
    <property type="match status" value="1"/>
</dbReference>
<evidence type="ECO:0000313" key="7">
    <source>
        <dbReference type="Proteomes" id="UP001055091"/>
    </source>
</evidence>
<dbReference type="InterPro" id="IPR017850">
    <property type="entry name" value="Alkaline_phosphatase_core_sf"/>
</dbReference>
<evidence type="ECO:0000256" key="1">
    <source>
        <dbReference type="ARBA" id="ARBA00009865"/>
    </source>
</evidence>
<evidence type="ECO:0000256" key="2">
    <source>
        <dbReference type="ARBA" id="ARBA00022729"/>
    </source>
</evidence>
<keyword evidence="2" id="KW-0732">Signal</keyword>
<evidence type="ECO:0000313" key="6">
    <source>
        <dbReference type="EMBL" id="GKH02775.1"/>
    </source>
</evidence>
<dbReference type="AlphaFoldDB" id="A0AA37JQC3"/>
<dbReference type="Pfam" id="PF00884">
    <property type="entry name" value="Sulfatase"/>
    <property type="match status" value="1"/>
</dbReference>
<keyword evidence="4" id="KW-0326">Glycosidase</keyword>
<dbReference type="PANTHER" id="PTHR43817:SF1">
    <property type="entry name" value="HYDROLASE, FAMILY 43, PUTATIVE (AFU_ORTHOLOGUE AFUA_3G01660)-RELATED"/>
    <property type="match status" value="1"/>
</dbReference>
<dbReference type="Gene3D" id="2.115.10.20">
    <property type="entry name" value="Glycosyl hydrolase domain, family 43"/>
    <property type="match status" value="1"/>
</dbReference>
<dbReference type="InterPro" id="IPR023296">
    <property type="entry name" value="Glyco_hydro_beta-prop_sf"/>
</dbReference>
<dbReference type="EMBL" id="BQNJ01000002">
    <property type="protein sequence ID" value="GKH02775.1"/>
    <property type="molecule type" value="Genomic_DNA"/>
</dbReference>
<dbReference type="InterPro" id="IPR006710">
    <property type="entry name" value="Glyco_hydro_43"/>
</dbReference>
<feature type="domain" description="Sulfatase N-terminal" evidence="5">
    <location>
        <begin position="336"/>
        <end position="711"/>
    </location>
</feature>
<dbReference type="Gene3D" id="3.40.720.10">
    <property type="entry name" value="Alkaline Phosphatase, subunit A"/>
    <property type="match status" value="1"/>
</dbReference>
<evidence type="ECO:0000259" key="5">
    <source>
        <dbReference type="Pfam" id="PF00884"/>
    </source>
</evidence>
<dbReference type="SUPFAM" id="SSF53649">
    <property type="entry name" value="Alkaline phosphatase-like"/>
    <property type="match status" value="1"/>
</dbReference>
<dbReference type="PANTHER" id="PTHR43817">
    <property type="entry name" value="GLYCOSYL HYDROLASE"/>
    <property type="match status" value="1"/>
</dbReference>
<dbReference type="Proteomes" id="UP001055091">
    <property type="component" value="Unassembled WGS sequence"/>
</dbReference>
<comment type="similarity">
    <text evidence="1">Belongs to the glycosyl hydrolase 43 family.</text>
</comment>
<dbReference type="GO" id="GO:0004553">
    <property type="term" value="F:hydrolase activity, hydrolyzing O-glycosyl compounds"/>
    <property type="evidence" value="ECO:0007669"/>
    <property type="project" value="InterPro"/>
</dbReference>
<dbReference type="GO" id="GO:0005975">
    <property type="term" value="P:carbohydrate metabolic process"/>
    <property type="evidence" value="ECO:0007669"/>
    <property type="project" value="InterPro"/>
</dbReference>
<gene>
    <name evidence="6" type="ORF">CE91St55_47560</name>
</gene>
<protein>
    <recommendedName>
        <fullName evidence="5">Sulfatase N-terminal domain-containing protein</fullName>
    </recommendedName>
</protein>
<reference evidence="6" key="1">
    <citation type="submission" date="2022-01" db="EMBL/GenBank/DDBJ databases">
        <title>Novel bile acid biosynthetic pathways are enriched in the microbiome of centenarians.</title>
        <authorList>
            <person name="Sato Y."/>
            <person name="Atarashi K."/>
            <person name="Plichta R.D."/>
            <person name="Arai Y."/>
            <person name="Sasajima S."/>
            <person name="Kearney M.S."/>
            <person name="Suda W."/>
            <person name="Takeshita K."/>
            <person name="Sasaki T."/>
            <person name="Okamoto S."/>
            <person name="Skelly N.A."/>
            <person name="Okamura Y."/>
            <person name="Vlamakis H."/>
            <person name="Li Y."/>
            <person name="Tanoue T."/>
            <person name="Takei H."/>
            <person name="Nittono H."/>
            <person name="Narushima S."/>
            <person name="Irie J."/>
            <person name="Itoh H."/>
            <person name="Moriya K."/>
            <person name="Sugiura Y."/>
            <person name="Suematsu M."/>
            <person name="Moritoki N."/>
            <person name="Shibata S."/>
            <person name="Littman R.D."/>
            <person name="Fischbach A.M."/>
            <person name="Uwamino Y."/>
            <person name="Inoue T."/>
            <person name="Honda A."/>
            <person name="Hattori M."/>
            <person name="Murai T."/>
            <person name="Xavier J.R."/>
            <person name="Hirose N."/>
            <person name="Honda K."/>
        </authorList>
    </citation>
    <scope>NUCLEOTIDE SEQUENCE</scope>
    <source>
        <strain evidence="6">CE91-St55</strain>
    </source>
</reference>